<keyword evidence="1" id="KW-0805">Transcription regulation</keyword>
<dbReference type="InterPro" id="IPR000792">
    <property type="entry name" value="Tscrpt_reg_LuxR_C"/>
</dbReference>
<dbReference type="AlphaFoldDB" id="A0A2R8BHY8"/>
<dbReference type="Gene3D" id="3.30.450.80">
    <property type="entry name" value="Transcription factor LuxR-like, autoinducer-binding domain"/>
    <property type="match status" value="1"/>
</dbReference>
<protein>
    <submittedName>
        <fullName evidence="5">HTH-type quorum sensing-dependent transcriptional regulator VjbR</fullName>
    </submittedName>
</protein>
<dbReference type="InterPro" id="IPR005143">
    <property type="entry name" value="TF_LuxR_autoind-bd_dom"/>
</dbReference>
<feature type="domain" description="HTH luxR-type" evidence="4">
    <location>
        <begin position="185"/>
        <end position="250"/>
    </location>
</feature>
<dbReference type="GO" id="GO:0006355">
    <property type="term" value="P:regulation of DNA-templated transcription"/>
    <property type="evidence" value="ECO:0007669"/>
    <property type="project" value="InterPro"/>
</dbReference>
<evidence type="ECO:0000256" key="1">
    <source>
        <dbReference type="ARBA" id="ARBA00023015"/>
    </source>
</evidence>
<dbReference type="Gene3D" id="1.10.10.10">
    <property type="entry name" value="Winged helix-like DNA-binding domain superfamily/Winged helix DNA-binding domain"/>
    <property type="match status" value="1"/>
</dbReference>
<dbReference type="GO" id="GO:0003677">
    <property type="term" value="F:DNA binding"/>
    <property type="evidence" value="ECO:0007669"/>
    <property type="project" value="UniProtKB-KW"/>
</dbReference>
<dbReference type="RefSeq" id="WP_108829647.1">
    <property type="nucleotide sequence ID" value="NZ_OMOR01000001.1"/>
</dbReference>
<dbReference type="CDD" id="cd06170">
    <property type="entry name" value="LuxR_C_like"/>
    <property type="match status" value="1"/>
</dbReference>
<dbReference type="PROSITE" id="PS00622">
    <property type="entry name" value="HTH_LUXR_1"/>
    <property type="match status" value="1"/>
</dbReference>
<dbReference type="OrthoDB" id="7692966at2"/>
<dbReference type="EMBL" id="OMOR01000001">
    <property type="protein sequence ID" value="SPH22739.1"/>
    <property type="molecule type" value="Genomic_DNA"/>
</dbReference>
<dbReference type="InterPro" id="IPR036693">
    <property type="entry name" value="TF_LuxR_autoind-bd_dom_sf"/>
</dbReference>
<keyword evidence="3" id="KW-0804">Transcription</keyword>
<evidence type="ECO:0000313" key="6">
    <source>
        <dbReference type="Proteomes" id="UP000244880"/>
    </source>
</evidence>
<name>A0A2R8BHY8_9RHOB</name>
<evidence type="ECO:0000256" key="2">
    <source>
        <dbReference type="ARBA" id="ARBA00023125"/>
    </source>
</evidence>
<sequence length="254" mass="27504">MMLGLEPFEQMISEINARFQNTASGESNLQTAHTIVRDIGGLAVNVGGTTPAGDAAAWGMSSMSEAWLARYESEKYHLIDPFIAALVAGHAQVAVDCGTLPKIDPAYHLNHDLKAYGYGSLYGSSAGGLGSGYRTLVVFCSGETLAEVDARLGFDRLKIIHAIIAANIPNPSLSGPEDKDILRRFIVRERSLSPREHDVLSFLACGLRNDQIAFKTKIAEVTVRKHLLSIRQKLGASTREQAIAIAVRDGWITL</sequence>
<accession>A0A2R8BHY8</accession>
<dbReference type="PRINTS" id="PR00038">
    <property type="entry name" value="HTHLUXR"/>
</dbReference>
<dbReference type="SUPFAM" id="SSF75516">
    <property type="entry name" value="Pheromone-binding domain of LuxR-like quorum-sensing transcription factors"/>
    <property type="match status" value="1"/>
</dbReference>
<dbReference type="SMART" id="SM00421">
    <property type="entry name" value="HTH_LUXR"/>
    <property type="match status" value="1"/>
</dbReference>
<dbReference type="SUPFAM" id="SSF46894">
    <property type="entry name" value="C-terminal effector domain of the bipartite response regulators"/>
    <property type="match status" value="1"/>
</dbReference>
<dbReference type="Pfam" id="PF00196">
    <property type="entry name" value="GerE"/>
    <property type="match status" value="1"/>
</dbReference>
<dbReference type="Pfam" id="PF03472">
    <property type="entry name" value="Autoind_bind"/>
    <property type="match status" value="1"/>
</dbReference>
<reference evidence="5 6" key="1">
    <citation type="submission" date="2018-03" db="EMBL/GenBank/DDBJ databases">
        <authorList>
            <person name="Keele B.F."/>
        </authorList>
    </citation>
    <scope>NUCLEOTIDE SEQUENCE [LARGE SCALE GENOMIC DNA]</scope>
    <source>
        <strain evidence="5 6">CECT 8599</strain>
    </source>
</reference>
<keyword evidence="2" id="KW-0238">DNA-binding</keyword>
<dbReference type="PANTHER" id="PTHR44688:SF16">
    <property type="entry name" value="DNA-BINDING TRANSCRIPTIONAL ACTIVATOR DEVR_DOSR"/>
    <property type="match status" value="1"/>
</dbReference>
<dbReference type="PANTHER" id="PTHR44688">
    <property type="entry name" value="DNA-BINDING TRANSCRIPTIONAL ACTIVATOR DEVR_DOSR"/>
    <property type="match status" value="1"/>
</dbReference>
<evidence type="ECO:0000259" key="4">
    <source>
        <dbReference type="PROSITE" id="PS50043"/>
    </source>
</evidence>
<dbReference type="PROSITE" id="PS50043">
    <property type="entry name" value="HTH_LUXR_2"/>
    <property type="match status" value="1"/>
</dbReference>
<dbReference type="InterPro" id="IPR016032">
    <property type="entry name" value="Sig_transdc_resp-reg_C-effctor"/>
</dbReference>
<keyword evidence="6" id="KW-1185">Reference proteome</keyword>
<dbReference type="InterPro" id="IPR036388">
    <property type="entry name" value="WH-like_DNA-bd_sf"/>
</dbReference>
<gene>
    <name evidence="5" type="primary">vjbR_2</name>
    <name evidence="5" type="ORF">ASD8599_03487</name>
</gene>
<evidence type="ECO:0000256" key="3">
    <source>
        <dbReference type="ARBA" id="ARBA00023163"/>
    </source>
</evidence>
<proteinExistence type="predicted"/>
<evidence type="ECO:0000313" key="5">
    <source>
        <dbReference type="EMBL" id="SPH22739.1"/>
    </source>
</evidence>
<dbReference type="Proteomes" id="UP000244880">
    <property type="component" value="Unassembled WGS sequence"/>
</dbReference>
<organism evidence="5 6">
    <name type="scientific">Ascidiaceihabitans donghaensis</name>
    <dbReference type="NCBI Taxonomy" id="1510460"/>
    <lineage>
        <taxon>Bacteria</taxon>
        <taxon>Pseudomonadati</taxon>
        <taxon>Pseudomonadota</taxon>
        <taxon>Alphaproteobacteria</taxon>
        <taxon>Rhodobacterales</taxon>
        <taxon>Paracoccaceae</taxon>
        <taxon>Ascidiaceihabitans</taxon>
    </lineage>
</organism>